<reference evidence="1" key="1">
    <citation type="journal article" date="2014" name="Front. Microbiol.">
        <title>High frequency of phylogenetically diverse reductive dehalogenase-homologous genes in deep subseafloor sedimentary metagenomes.</title>
        <authorList>
            <person name="Kawai M."/>
            <person name="Futagami T."/>
            <person name="Toyoda A."/>
            <person name="Takaki Y."/>
            <person name="Nishi S."/>
            <person name="Hori S."/>
            <person name="Arai W."/>
            <person name="Tsubouchi T."/>
            <person name="Morono Y."/>
            <person name="Uchiyama I."/>
            <person name="Ito T."/>
            <person name="Fujiyama A."/>
            <person name="Inagaki F."/>
            <person name="Takami H."/>
        </authorList>
    </citation>
    <scope>NUCLEOTIDE SEQUENCE</scope>
    <source>
        <strain evidence="1">Expedition CK06-06</strain>
    </source>
</reference>
<proteinExistence type="predicted"/>
<organism evidence="1">
    <name type="scientific">marine sediment metagenome</name>
    <dbReference type="NCBI Taxonomy" id="412755"/>
    <lineage>
        <taxon>unclassified sequences</taxon>
        <taxon>metagenomes</taxon>
        <taxon>ecological metagenomes</taxon>
    </lineage>
</organism>
<feature type="non-terminal residue" evidence="1">
    <location>
        <position position="1"/>
    </location>
</feature>
<comment type="caution">
    <text evidence="1">The sequence shown here is derived from an EMBL/GenBank/DDBJ whole genome shotgun (WGS) entry which is preliminary data.</text>
</comment>
<dbReference type="EMBL" id="BARV01013985">
    <property type="protein sequence ID" value="GAI28170.1"/>
    <property type="molecule type" value="Genomic_DNA"/>
</dbReference>
<dbReference type="AlphaFoldDB" id="X1NMY8"/>
<name>X1NMY8_9ZZZZ</name>
<evidence type="ECO:0000313" key="1">
    <source>
        <dbReference type="EMBL" id="GAI28170.1"/>
    </source>
</evidence>
<sequence>EDKDGFMSRMEGLLGRQLKDLSRGKFRKNQ</sequence>
<protein>
    <submittedName>
        <fullName evidence="1">Uncharacterized protein</fullName>
    </submittedName>
</protein>
<accession>X1NMY8</accession>
<gene>
    <name evidence="1" type="ORF">S06H3_24817</name>
</gene>